<dbReference type="OrthoDB" id="8450254at2"/>
<dbReference type="EMBL" id="LKBA01000006">
    <property type="protein sequence ID" value="KPN63476.1"/>
    <property type="molecule type" value="Genomic_DNA"/>
</dbReference>
<sequence>MVIFKDIEEVEEWLAPLCYVELWETVAPYRIFGIEDREHCDGLIAKGTVKQSLILDCLKAMVRVELTKCFSLPPSIPEPVDALYIQSVH</sequence>
<accession>A0A0P7J5U5</accession>
<dbReference type="RefSeq" id="WP_055189857.1">
    <property type="nucleotide sequence ID" value="NZ_FPBS01000017.1"/>
</dbReference>
<keyword evidence="2" id="KW-1185">Reference proteome</keyword>
<name>A0A0P7J5U5_9RHOB</name>
<evidence type="ECO:0000313" key="1">
    <source>
        <dbReference type="EMBL" id="KPN63476.1"/>
    </source>
</evidence>
<proteinExistence type="predicted"/>
<gene>
    <name evidence="1" type="ORF">AKJ29_12565</name>
</gene>
<dbReference type="STRING" id="154981.AKJ29_12565"/>
<dbReference type="Proteomes" id="UP000050471">
    <property type="component" value="Unassembled WGS sequence"/>
</dbReference>
<organism evidence="1 2">
    <name type="scientific">Aliiroseovarius crassostreae</name>
    <dbReference type="NCBI Taxonomy" id="154981"/>
    <lineage>
        <taxon>Bacteria</taxon>
        <taxon>Pseudomonadati</taxon>
        <taxon>Pseudomonadota</taxon>
        <taxon>Alphaproteobacteria</taxon>
        <taxon>Rhodobacterales</taxon>
        <taxon>Paracoccaceae</taxon>
        <taxon>Aliiroseovarius</taxon>
    </lineage>
</organism>
<comment type="caution">
    <text evidence="1">The sequence shown here is derived from an EMBL/GenBank/DDBJ whole genome shotgun (WGS) entry which is preliminary data.</text>
</comment>
<evidence type="ECO:0000313" key="2">
    <source>
        <dbReference type="Proteomes" id="UP000050471"/>
    </source>
</evidence>
<reference evidence="1 2" key="1">
    <citation type="submission" date="2015-09" db="EMBL/GenBank/DDBJ databases">
        <title>Draft genome sequence of Aliiroseovarius crassostreae CV919-312TSm, the causative agent of Roseovarius Oyster Disease (formerly Juvenile Oyster Disease).</title>
        <authorList>
            <person name="Kessner L."/>
            <person name="Spinard E."/>
            <person name="Nelson D."/>
        </authorList>
    </citation>
    <scope>NUCLEOTIDE SEQUENCE [LARGE SCALE GENOMIC DNA]</scope>
    <source>
        <strain evidence="1 2">CV919-312</strain>
    </source>
</reference>
<dbReference type="AlphaFoldDB" id="A0A0P7J5U5"/>
<protein>
    <submittedName>
        <fullName evidence="1">Uncharacterized protein</fullName>
    </submittedName>
</protein>